<evidence type="ECO:0000313" key="1">
    <source>
        <dbReference type="EMBL" id="KAJ1918370.1"/>
    </source>
</evidence>
<proteinExistence type="predicted"/>
<comment type="caution">
    <text evidence="1">The sequence shown here is derived from an EMBL/GenBank/DDBJ whole genome shotgun (WGS) entry which is preliminary data.</text>
</comment>
<dbReference type="Proteomes" id="UP001150538">
    <property type="component" value="Unassembled WGS sequence"/>
</dbReference>
<keyword evidence="2" id="KW-1185">Reference proteome</keyword>
<gene>
    <name evidence="1" type="ORF">H4219_002651</name>
</gene>
<reference evidence="1" key="1">
    <citation type="submission" date="2022-07" db="EMBL/GenBank/DDBJ databases">
        <title>Phylogenomic reconstructions and comparative analyses of Kickxellomycotina fungi.</title>
        <authorList>
            <person name="Reynolds N.K."/>
            <person name="Stajich J.E."/>
            <person name="Barry K."/>
            <person name="Grigoriev I.V."/>
            <person name="Crous P."/>
            <person name="Smith M.E."/>
        </authorList>
    </citation>
    <scope>NUCLEOTIDE SEQUENCE</scope>
    <source>
        <strain evidence="1">NBRC 100468</strain>
    </source>
</reference>
<name>A0A9W8A3G9_9FUNG</name>
<dbReference type="EMBL" id="JANBPU010000047">
    <property type="protein sequence ID" value="KAJ1918370.1"/>
    <property type="molecule type" value="Genomic_DNA"/>
</dbReference>
<dbReference type="AlphaFoldDB" id="A0A9W8A3G9"/>
<accession>A0A9W8A3G9</accession>
<sequence length="353" mass="40462">MSENSIYASSASVYDDQENIADIEKYLIPTKNAQIDILKWLPKFDYYFSDFGRKARCKLAKKLLVDHIDAQCGGKVIIRPGDSDLCGGTIENTSTILPYSLTKKATLTLVNAVYYFSTSQKLANKLGRTNPFDNNFGKYSNELEFPYIIIKPILFTIFLQSIFDIYEEEKYLGQDDQEYYTDRDGSSSEYTTDESFDHVLEYQVSRRESSLHITNGGNGIGNSHRFDIINFINLLNTLDFRCFTPYNIRILRKIVENSPTELNKLNTIAKIRSLQLWNIGFINTGLKFSTKIYDGSQNKNSHFGVDSKEYLRCILPNIPNKNVLAMMKKSVQIPSKAAKKTQIYLVEVANYTW</sequence>
<protein>
    <submittedName>
        <fullName evidence="1">Uncharacterized protein</fullName>
    </submittedName>
</protein>
<evidence type="ECO:0000313" key="2">
    <source>
        <dbReference type="Proteomes" id="UP001150538"/>
    </source>
</evidence>
<organism evidence="1 2">
    <name type="scientific">Mycoemilia scoparia</name>
    <dbReference type="NCBI Taxonomy" id="417184"/>
    <lineage>
        <taxon>Eukaryota</taxon>
        <taxon>Fungi</taxon>
        <taxon>Fungi incertae sedis</taxon>
        <taxon>Zoopagomycota</taxon>
        <taxon>Kickxellomycotina</taxon>
        <taxon>Kickxellomycetes</taxon>
        <taxon>Kickxellales</taxon>
        <taxon>Kickxellaceae</taxon>
        <taxon>Mycoemilia</taxon>
    </lineage>
</organism>